<dbReference type="Proteomes" id="UP001165135">
    <property type="component" value="Unassembled WGS sequence"/>
</dbReference>
<name>A0A9W6VU91_9ACTN</name>
<organism evidence="1 2">
    <name type="scientific">Actinoallomurus iriomotensis</name>
    <dbReference type="NCBI Taxonomy" id="478107"/>
    <lineage>
        <taxon>Bacteria</taxon>
        <taxon>Bacillati</taxon>
        <taxon>Actinomycetota</taxon>
        <taxon>Actinomycetes</taxon>
        <taxon>Streptosporangiales</taxon>
        <taxon>Thermomonosporaceae</taxon>
        <taxon>Actinoallomurus</taxon>
    </lineage>
</organism>
<accession>A0A9W6VU91</accession>
<dbReference type="EMBL" id="BSTJ01000015">
    <property type="protein sequence ID" value="GLY80525.1"/>
    <property type="molecule type" value="Genomic_DNA"/>
</dbReference>
<gene>
    <name evidence="1" type="ORF">Airi01_087920</name>
</gene>
<dbReference type="RefSeq" id="WP_285633585.1">
    <property type="nucleotide sequence ID" value="NZ_BSTJ01000015.1"/>
</dbReference>
<dbReference type="AlphaFoldDB" id="A0A9W6VU91"/>
<proteinExistence type="predicted"/>
<evidence type="ECO:0000313" key="1">
    <source>
        <dbReference type="EMBL" id="GLY80525.1"/>
    </source>
</evidence>
<protein>
    <submittedName>
        <fullName evidence="1">Uncharacterized protein</fullName>
    </submittedName>
</protein>
<comment type="caution">
    <text evidence="1">The sequence shown here is derived from an EMBL/GenBank/DDBJ whole genome shotgun (WGS) entry which is preliminary data.</text>
</comment>
<evidence type="ECO:0000313" key="2">
    <source>
        <dbReference type="Proteomes" id="UP001165135"/>
    </source>
</evidence>
<sequence>MSLHTYRAVANGIRTDHPIPNLPFVDDSHIPLDDPVAIEAIGRHKADDMFGREDRCTDGGWLVFTTDPLRHDLGWVVRWHPEHGRSVMVYRDDDVASVHMVMGFEEQAALLFRAGGYWWDGTTWYRPGQVWDGPGEKYYRRQVPAAVTVTAKDMLTGGDPARARVLSITELDVESVLGSPAGDWRDALALWASRHDGDPARAVVALAAPELTGDQLVGVAEMAGIAGIGASTLRAYVSRGEGDVPLPQSTVGGRSMWARPVAEEWAEQRHRSAEGRIEAVGVDRETGPLPPGIAEVWTRFSRSFFSQLWERPTWRKRWALRWRTESAVREIAETLSWDVAADVTKLVRVHDLAHILHLAMLREFAHGQELDRSIAERDEHDPSEHDHNDSADRPWEAWGFYGITPPTARMLDWLIRHDPATAAHTIEEIIGEAERRLEISRQVSERSIKKALSLDGTLDKDARHEFLERVFSPRAVST</sequence>
<reference evidence="1" key="1">
    <citation type="submission" date="2023-03" db="EMBL/GenBank/DDBJ databases">
        <title>Actinoallomurus iriomotensis NBRC 103681.</title>
        <authorList>
            <person name="Ichikawa N."/>
            <person name="Sato H."/>
            <person name="Tonouchi N."/>
        </authorList>
    </citation>
    <scope>NUCLEOTIDE SEQUENCE</scope>
    <source>
        <strain evidence="1">NBRC 103681</strain>
    </source>
</reference>